<sequence>MFSKFLTFGLAALTFVGAAPASGFQEPMAISCSVNVQSVSAGAATYSLEPGTYEIRDFRTNSLLQYWDGPTAIFYPLFIYQGADPGPWTPYGYWKVQVADDGAFTISDLSDRGAHVYFNARVPSYNGTIITDPDVHEAVPFAIQPAGGNTFVIKSVNENLVWTLKDPESQRSEACLA</sequence>
<organism evidence="2 3">
    <name type="scientific">Mycena venus</name>
    <dbReference type="NCBI Taxonomy" id="2733690"/>
    <lineage>
        <taxon>Eukaryota</taxon>
        <taxon>Fungi</taxon>
        <taxon>Dikarya</taxon>
        <taxon>Basidiomycota</taxon>
        <taxon>Agaricomycotina</taxon>
        <taxon>Agaricomycetes</taxon>
        <taxon>Agaricomycetidae</taxon>
        <taxon>Agaricales</taxon>
        <taxon>Marasmiineae</taxon>
        <taxon>Mycenaceae</taxon>
        <taxon>Mycena</taxon>
    </lineage>
</organism>
<dbReference type="OrthoDB" id="2972047at2759"/>
<evidence type="ECO:0000313" key="2">
    <source>
        <dbReference type="EMBL" id="KAF7340373.1"/>
    </source>
</evidence>
<protein>
    <submittedName>
        <fullName evidence="2">Uncharacterized protein</fullName>
    </submittedName>
</protein>
<name>A0A8H6XFU3_9AGAR</name>
<keyword evidence="1" id="KW-0732">Signal</keyword>
<dbReference type="EMBL" id="JACAZI010000019">
    <property type="protein sequence ID" value="KAF7340373.1"/>
    <property type="molecule type" value="Genomic_DNA"/>
</dbReference>
<dbReference type="Gene3D" id="2.80.10.50">
    <property type="match status" value="1"/>
</dbReference>
<accession>A0A8H6XFU3</accession>
<reference evidence="2" key="1">
    <citation type="submission" date="2020-05" db="EMBL/GenBank/DDBJ databases">
        <title>Mycena genomes resolve the evolution of fungal bioluminescence.</title>
        <authorList>
            <person name="Tsai I.J."/>
        </authorList>
    </citation>
    <scope>NUCLEOTIDE SEQUENCE</scope>
    <source>
        <strain evidence="2">CCC161011</strain>
    </source>
</reference>
<evidence type="ECO:0000256" key="1">
    <source>
        <dbReference type="SAM" id="SignalP"/>
    </source>
</evidence>
<keyword evidence="3" id="KW-1185">Reference proteome</keyword>
<gene>
    <name evidence="2" type="ORF">MVEN_01956800</name>
</gene>
<evidence type="ECO:0000313" key="3">
    <source>
        <dbReference type="Proteomes" id="UP000620124"/>
    </source>
</evidence>
<feature type="signal peptide" evidence="1">
    <location>
        <begin position="1"/>
        <end position="21"/>
    </location>
</feature>
<dbReference type="Proteomes" id="UP000620124">
    <property type="component" value="Unassembled WGS sequence"/>
</dbReference>
<dbReference type="AlphaFoldDB" id="A0A8H6XFU3"/>
<proteinExistence type="predicted"/>
<comment type="caution">
    <text evidence="2">The sequence shown here is derived from an EMBL/GenBank/DDBJ whole genome shotgun (WGS) entry which is preliminary data.</text>
</comment>
<feature type="chain" id="PRO_5034238767" evidence="1">
    <location>
        <begin position="22"/>
        <end position="177"/>
    </location>
</feature>